<protein>
    <submittedName>
        <fullName evidence="1">30S ribosomal protein S17</fullName>
    </submittedName>
</protein>
<dbReference type="GO" id="GO:0005840">
    <property type="term" value="C:ribosome"/>
    <property type="evidence" value="ECO:0007669"/>
    <property type="project" value="UniProtKB-KW"/>
</dbReference>
<accession>G0EML1</accession>
<keyword evidence="1" id="KW-0687">Ribonucleoprotein</keyword>
<organism evidence="1 2">
    <name type="scientific">Brachyspira intermedia (strain ATCC 51140 / PWS/A)</name>
    <name type="common">Serpulina intermedia</name>
    <dbReference type="NCBI Taxonomy" id="1045858"/>
    <lineage>
        <taxon>Bacteria</taxon>
        <taxon>Pseudomonadati</taxon>
        <taxon>Spirochaetota</taxon>
        <taxon>Spirochaetia</taxon>
        <taxon>Brachyspirales</taxon>
        <taxon>Brachyspiraceae</taxon>
        <taxon>Brachyspira</taxon>
    </lineage>
</organism>
<dbReference type="eggNOG" id="ENOG502Z9XG">
    <property type="taxonomic scope" value="Bacteria"/>
</dbReference>
<reference evidence="1 2" key="1">
    <citation type="journal article" date="2011" name="BMC Genomics">
        <title>Complete genome sequence of Brachyspira intermedia reveals unique genomic features in Brachyspira species and phage-mediated horizontal gene transfer.</title>
        <authorList>
            <person name="Hafstrom T."/>
            <person name="Jansson D.S."/>
            <person name="Segerman B."/>
        </authorList>
    </citation>
    <scope>NUCLEOTIDE SEQUENCE [LARGE SCALE GENOMIC DNA]</scope>
    <source>
        <strain evidence="2">ATCC 51140 / PWS/A</strain>
    </source>
</reference>
<name>G0EML1_BRAIP</name>
<keyword evidence="1" id="KW-0689">Ribosomal protein</keyword>
<dbReference type="Proteomes" id="UP000008522">
    <property type="component" value="Chromosome"/>
</dbReference>
<dbReference type="HOGENOM" id="CLU_072283_0_0_12"/>
<keyword evidence="2" id="KW-1185">Reference proteome</keyword>
<dbReference type="OrthoDB" id="9792813at2"/>
<dbReference type="RefSeq" id="WP_014487534.1">
    <property type="nucleotide sequence ID" value="NC_017243.1"/>
</dbReference>
<dbReference type="GeneID" id="44969627"/>
<sequence length="210" mass="25663">MKKLEDVNNIPKPSIEEVESYLKKWHSLENYDYQEKALNKLFFELCPDNKDISSILIKAATLNDFYSTNIFKIFDVAKHIESLNHIKNKPSIDERLNKEDVSLVDDIKKVKIINKDNEEKERNFYSFATKYCSHHKPEYYPIYDKYVDVILRYFRREDNFYKFKNDDLKEYCKFKNIITQFMKFYKLDNYTFKEIDMYLWQLGKKYFSDK</sequence>
<proteinExistence type="predicted"/>
<gene>
    <name evidence="1" type="ordered locus">Bint_1076</name>
</gene>
<evidence type="ECO:0000313" key="1">
    <source>
        <dbReference type="EMBL" id="AEM21699.1"/>
    </source>
</evidence>
<evidence type="ECO:0000313" key="2">
    <source>
        <dbReference type="Proteomes" id="UP000008522"/>
    </source>
</evidence>
<dbReference type="EMBL" id="CP002874">
    <property type="protein sequence ID" value="AEM21699.1"/>
    <property type="molecule type" value="Genomic_DNA"/>
</dbReference>
<dbReference type="AlphaFoldDB" id="G0EML1"/>
<dbReference type="PATRIC" id="fig|1045858.4.peg.1076"/>
<dbReference type="KEGG" id="bip:Bint_1076"/>